<evidence type="ECO:0000259" key="3">
    <source>
        <dbReference type="Pfam" id="PF13962"/>
    </source>
</evidence>
<dbReference type="InterPro" id="IPR036770">
    <property type="entry name" value="Ankyrin_rpt-contain_sf"/>
</dbReference>
<reference evidence="4" key="1">
    <citation type="journal article" date="1997" name="Nucleic Acids Res.">
        <title>tRNAscan-SE: a program for improved detection of transfer RNA genes in genomic sequence.</title>
        <authorList>
            <person name="Lowe T.M."/>
            <person name="Eddy S.R."/>
        </authorList>
    </citation>
    <scope>NUCLEOTIDE SEQUENCE [LARGE SCALE GENOMIC DNA]</scope>
    <source>
        <strain evidence="4">r\B97-61/B2</strain>
    </source>
</reference>
<keyword evidence="2" id="KW-1133">Transmembrane helix</keyword>
<sequence length="664" mass="75159">MATNNQSTDQDTFVPLDVDPLYQAAGRDVSDESAERPFALTAAIISEEERIRFKYYHQLYLAALKGNWEAAKGYFQDNDPNVYTAEISSTRMNALLVASCNGHTKLVEMLVKRMPKEALEKRGPGGYTALHHAAIGGHLKMAKGLIRKNPRLTQITDNSGNTPLLCAVLLFSRHKLVRYLASATTIEKPERPFSGCKAGDLMVNLTHMGFHDISLYIIRREPSLALAASSEGETILQVLAYEPAHFRSGTKLNFWERWIYQNFPVHDEDDPLETSDQDLVVEKQSQTNEAKTQVYQGVKEVLWRRSKYLVPCIYKVGEKKLGHERACKLVHLCLKALLNYNERERAKYFNEQEILHYAACCGIVEIVTASLHYFPDLIFSKHGRMILKNAIQWRQEKIFNLACKSTALDKMLATQCYKPSISHLAAELPTNRQLSVDSCAALQMQREVQWYKAIESIQHPRMKQLTSAKGKTAFDCFSENRKQMRENAEKWMKDTSDSCMLVSTLIATVAFAVAFTVPGGNNEQGIPIFLNKTSFRVFVYSDALALFSSVTSILMFLSILTSSYKEEDFHRALPKRMIIGLASLFFAIATMMVAFGAALAIVLSERLKWVWGPIIFSASFPATLFIMLQLPLFIEMVQSTYGSIFQREKIWKLSGHRDAADPLY</sequence>
<accession>A0AB32WCY0</accession>
<dbReference type="PROSITE" id="PS50088">
    <property type="entry name" value="ANK_REPEAT"/>
    <property type="match status" value="1"/>
</dbReference>
<evidence type="ECO:0000313" key="5">
    <source>
        <dbReference type="RefSeq" id="XP_017977108.1"/>
    </source>
</evidence>
<feature type="transmembrane region" description="Helical" evidence="2">
    <location>
        <begin position="609"/>
        <end position="634"/>
    </location>
</feature>
<keyword evidence="1" id="KW-0040">ANK repeat</keyword>
<dbReference type="Gene3D" id="1.25.40.20">
    <property type="entry name" value="Ankyrin repeat-containing domain"/>
    <property type="match status" value="1"/>
</dbReference>
<evidence type="ECO:0000256" key="2">
    <source>
        <dbReference type="SAM" id="Phobius"/>
    </source>
</evidence>
<reference evidence="5" key="2">
    <citation type="submission" date="2025-08" db="UniProtKB">
        <authorList>
            <consortium name="RefSeq"/>
        </authorList>
    </citation>
    <scope>IDENTIFICATION</scope>
</reference>
<gene>
    <name evidence="5" type="primary">LOC18600081</name>
</gene>
<evidence type="ECO:0000313" key="4">
    <source>
        <dbReference type="Proteomes" id="UP000694886"/>
    </source>
</evidence>
<dbReference type="SUPFAM" id="SSF48403">
    <property type="entry name" value="Ankyrin repeat"/>
    <property type="match status" value="1"/>
</dbReference>
<dbReference type="InterPro" id="IPR002110">
    <property type="entry name" value="Ankyrin_rpt"/>
</dbReference>
<dbReference type="KEGG" id="tcc:18600081"/>
<dbReference type="Pfam" id="PF12796">
    <property type="entry name" value="Ank_2"/>
    <property type="match status" value="1"/>
</dbReference>
<feature type="transmembrane region" description="Helical" evidence="2">
    <location>
        <begin position="499"/>
        <end position="517"/>
    </location>
</feature>
<dbReference type="SMART" id="SM00248">
    <property type="entry name" value="ANK"/>
    <property type="match status" value="3"/>
</dbReference>
<dbReference type="AlphaFoldDB" id="A0AB32WCY0"/>
<dbReference type="InterPro" id="IPR026961">
    <property type="entry name" value="PGG_dom"/>
</dbReference>
<dbReference type="RefSeq" id="XP_017977108.1">
    <property type="nucleotide sequence ID" value="XM_018121619.1"/>
</dbReference>
<evidence type="ECO:0000256" key="1">
    <source>
        <dbReference type="PROSITE-ProRule" id="PRU00023"/>
    </source>
</evidence>
<protein>
    <submittedName>
        <fullName evidence="5">Ankyrin repeat-containing protein At3g12360</fullName>
    </submittedName>
</protein>
<feature type="transmembrane region" description="Helical" evidence="2">
    <location>
        <begin position="578"/>
        <end position="603"/>
    </location>
</feature>
<feature type="transmembrane region" description="Helical" evidence="2">
    <location>
        <begin position="537"/>
        <end position="557"/>
    </location>
</feature>
<organism evidence="4 5">
    <name type="scientific">Theobroma cacao</name>
    <name type="common">Cacao</name>
    <name type="synonym">Cocoa</name>
    <dbReference type="NCBI Taxonomy" id="3641"/>
    <lineage>
        <taxon>Eukaryota</taxon>
        <taxon>Viridiplantae</taxon>
        <taxon>Streptophyta</taxon>
        <taxon>Embryophyta</taxon>
        <taxon>Tracheophyta</taxon>
        <taxon>Spermatophyta</taxon>
        <taxon>Magnoliopsida</taxon>
        <taxon>eudicotyledons</taxon>
        <taxon>Gunneridae</taxon>
        <taxon>Pentapetalae</taxon>
        <taxon>rosids</taxon>
        <taxon>malvids</taxon>
        <taxon>Malvales</taxon>
        <taxon>Malvaceae</taxon>
        <taxon>Byttnerioideae</taxon>
        <taxon>Theobroma</taxon>
    </lineage>
</organism>
<dbReference type="Pfam" id="PF13962">
    <property type="entry name" value="PGG"/>
    <property type="match status" value="1"/>
</dbReference>
<feature type="repeat" description="ANK" evidence="1">
    <location>
        <begin position="125"/>
        <end position="157"/>
    </location>
</feature>
<feature type="domain" description="PGG" evidence="3">
    <location>
        <begin position="489"/>
        <end position="601"/>
    </location>
</feature>
<proteinExistence type="predicted"/>
<keyword evidence="2" id="KW-0472">Membrane</keyword>
<name>A0AB32WCY0_THECC</name>
<dbReference type="GeneID" id="18600081"/>
<dbReference type="Gramene" id="Tc05v2_t022750.1">
    <property type="protein sequence ID" value="Tc05v2_p022750.1"/>
    <property type="gene ID" value="Tc05v2_g022750"/>
</dbReference>
<dbReference type="PANTHER" id="PTHR24177">
    <property type="entry name" value="CASKIN"/>
    <property type="match status" value="1"/>
</dbReference>
<keyword evidence="2" id="KW-0812">Transmembrane</keyword>
<dbReference type="PANTHER" id="PTHR24177:SF365">
    <property type="entry name" value="ANKYRIN REPEAT-CONTAINING PROTEIN NPR4-LIKE ISOFORM X1"/>
    <property type="match status" value="1"/>
</dbReference>
<dbReference type="Proteomes" id="UP000694886">
    <property type="component" value="Chromosome 5"/>
</dbReference>